<reference evidence="6" key="1">
    <citation type="submission" date="2025-08" db="UniProtKB">
        <authorList>
            <consortium name="RefSeq"/>
        </authorList>
    </citation>
    <scope>IDENTIFICATION</scope>
    <source>
        <tissue evidence="6">Whole organism</tissue>
    </source>
</reference>
<dbReference type="Proteomes" id="UP000694843">
    <property type="component" value="Unplaced"/>
</dbReference>
<dbReference type="GO" id="GO:0006412">
    <property type="term" value="P:translation"/>
    <property type="evidence" value="ECO:0007669"/>
    <property type="project" value="InterPro"/>
</dbReference>
<dbReference type="InterPro" id="IPR001515">
    <property type="entry name" value="Ribosomal_eL32"/>
</dbReference>
<dbReference type="PANTHER" id="PTHR23413:SF1">
    <property type="entry name" value="RIBOSOMAL PROTEIN L32"/>
    <property type="match status" value="1"/>
</dbReference>
<dbReference type="SUPFAM" id="SSF52042">
    <property type="entry name" value="Ribosomal protein L32e"/>
    <property type="match status" value="1"/>
</dbReference>
<name>A0A8B7NTD4_HYAAZ</name>
<dbReference type="GeneID" id="108673021"/>
<dbReference type="SMART" id="SM01393">
    <property type="entry name" value="Ribosomal_L32e"/>
    <property type="match status" value="1"/>
</dbReference>
<evidence type="ECO:0000313" key="6">
    <source>
        <dbReference type="RefSeq" id="XP_018016276.1"/>
    </source>
</evidence>
<dbReference type="GO" id="GO:0003735">
    <property type="term" value="F:structural constituent of ribosome"/>
    <property type="evidence" value="ECO:0007669"/>
    <property type="project" value="InterPro"/>
</dbReference>
<dbReference type="PROSITE" id="PS00580">
    <property type="entry name" value="RIBOSOMAL_L32E"/>
    <property type="match status" value="1"/>
</dbReference>
<dbReference type="AlphaFoldDB" id="A0A8B7NTD4"/>
<dbReference type="CDD" id="cd00513">
    <property type="entry name" value="Ribosomal_L32_L32e"/>
    <property type="match status" value="1"/>
</dbReference>
<evidence type="ECO:0000256" key="2">
    <source>
        <dbReference type="ARBA" id="ARBA00022980"/>
    </source>
</evidence>
<dbReference type="RefSeq" id="XP_018016276.1">
    <property type="nucleotide sequence ID" value="XM_018160787.2"/>
</dbReference>
<dbReference type="KEGG" id="hazt:108673021"/>
<proteinExistence type="inferred from homology"/>
<evidence type="ECO:0000313" key="5">
    <source>
        <dbReference type="Proteomes" id="UP000694843"/>
    </source>
</evidence>
<dbReference type="OMA" id="HPSGYEE"/>
<dbReference type="CTD" id="6161"/>
<keyword evidence="2 6" id="KW-0689">Ribosomal protein</keyword>
<dbReference type="OrthoDB" id="268693at2759"/>
<dbReference type="InterPro" id="IPR036351">
    <property type="entry name" value="Ribosomal_eL32_sf"/>
</dbReference>
<accession>A0A8B7NTD4</accession>
<evidence type="ECO:0000256" key="4">
    <source>
        <dbReference type="ARBA" id="ARBA00035335"/>
    </source>
</evidence>
<keyword evidence="5" id="KW-1185">Reference proteome</keyword>
<gene>
    <name evidence="6" type="primary">LOC108673021</name>
</gene>
<organism evidence="5 6">
    <name type="scientific">Hyalella azteca</name>
    <name type="common">Amphipod</name>
    <dbReference type="NCBI Taxonomy" id="294128"/>
    <lineage>
        <taxon>Eukaryota</taxon>
        <taxon>Metazoa</taxon>
        <taxon>Ecdysozoa</taxon>
        <taxon>Arthropoda</taxon>
        <taxon>Crustacea</taxon>
        <taxon>Multicrustacea</taxon>
        <taxon>Malacostraca</taxon>
        <taxon>Eumalacostraca</taxon>
        <taxon>Peracarida</taxon>
        <taxon>Amphipoda</taxon>
        <taxon>Senticaudata</taxon>
        <taxon>Talitrida</taxon>
        <taxon>Talitroidea</taxon>
        <taxon>Hyalellidae</taxon>
        <taxon>Hyalella</taxon>
    </lineage>
</organism>
<dbReference type="Pfam" id="PF01655">
    <property type="entry name" value="Ribosomal_L32e"/>
    <property type="match status" value="1"/>
</dbReference>
<evidence type="ECO:0000256" key="1">
    <source>
        <dbReference type="ARBA" id="ARBA00008431"/>
    </source>
</evidence>
<dbReference type="GO" id="GO:0022625">
    <property type="term" value="C:cytosolic large ribosomal subunit"/>
    <property type="evidence" value="ECO:0007669"/>
    <property type="project" value="TreeGrafter"/>
</dbReference>
<dbReference type="PANTHER" id="PTHR23413">
    <property type="entry name" value="60S RIBOSOMAL PROTEIN L32 AND DNA-DIRECTED RNA POLYMERASE II, SUBUNIT N"/>
    <property type="match status" value="1"/>
</dbReference>
<dbReference type="InterPro" id="IPR018263">
    <property type="entry name" value="Ribosomal_eL32_CS"/>
</dbReference>
<comment type="similarity">
    <text evidence="1">Belongs to the eukaryotic ribosomal protein eL32 family.</text>
</comment>
<sequence length="145" mass="16985">MVQGSVQNFTMAKVIPLNTRKVVKKRTKKFSRHHCDKFYKLKDNWRKPRGIDNPVRRRFRGSRLMPSVGYGSNKKTKYYMRNGFKRVLVHNIRELEVLMMQHRIYAAEIAHGVSSKKRAAIQNRAEQLNIKVTNGKAKLKTEETA</sequence>
<keyword evidence="3" id="KW-0687">Ribonucleoprotein</keyword>
<protein>
    <recommendedName>
        <fullName evidence="4">60S ribosomal protein L32</fullName>
    </recommendedName>
</protein>
<evidence type="ECO:0000256" key="3">
    <source>
        <dbReference type="ARBA" id="ARBA00023274"/>
    </source>
</evidence>